<feature type="transmembrane region" description="Helical" evidence="2">
    <location>
        <begin position="150"/>
        <end position="171"/>
    </location>
</feature>
<comment type="caution">
    <text evidence="3">The sequence shown here is derived from an EMBL/GenBank/DDBJ whole genome shotgun (WGS) entry which is preliminary data.</text>
</comment>
<feature type="transmembrane region" description="Helical" evidence="2">
    <location>
        <begin position="192"/>
        <end position="215"/>
    </location>
</feature>
<sequence length="718" mass="78553">MESFVTPAEIPILFHLGRKSTVEFADWSNSTRTFNSQGYFPTRTSTIDSIDSPDRKNGEDFADWNQRSTPMAESPKEWPTVTVEKAPSPDYNDVPRRGLEPQFNQNFLHPATPSRESVLGAYSADGRGNDDTTSLRSRRLSVNMDESSRFGWWTLCLLLLALLMVILAGVYSTGSATALMRVKFFTTSSANAILILRVLTELCALTMAALVLVVMEDLQWALASRPEGVSLLHFVGMDSGTGVWGLLRLLATADWKEKYSSLFRLLVICTIPLPGIILMGDIAIELVFFPQETYPVSAGIGDFNASYISLIDSVASTALLVQMGTPAWSDRDSFNIDPLGPGDGLCTVSATDRRWAPCAESHLLTGGIVSISPQHDDLSRFPESTAYVVPKTRVLHLEYGDVHDVEGLYDNGNCYLVGTAAAASYWCTAVGPSKELLFGSSYCPLSIQAKAACLEDNSWWSPLVMVSSLIVYDRYATVNYDRGNFSILSVTHLTKPVQKNVKLEDFMLALSAVVPGFEPSATTNSNSTIPNSKSTMKGDNSALAVYAVTALPINDNEVAKMLSLMAIRKAMSVPFNYFHENYFSRPSIFELNGPRQRLNEDMYTNLSLAIRSHQVIAGKTSRWLFGLISGVLLALCAAMIIATARICKRRPQRCGYPTLDFAAVCAVKGGIPRPPSTEDERGPGGQHGLHRSLTQLGQQPAAFQVASKIKGERVVLGQ</sequence>
<reference evidence="3" key="1">
    <citation type="submission" date="2017-09" db="EMBL/GenBank/DDBJ databases">
        <title>Polyketide synthases of a Diaporthe helianthi virulent isolate.</title>
        <authorList>
            <person name="Baroncelli R."/>
        </authorList>
    </citation>
    <scope>NUCLEOTIDE SEQUENCE [LARGE SCALE GENOMIC DNA]</scope>
    <source>
        <strain evidence="3">7/96</strain>
    </source>
</reference>
<dbReference type="EMBL" id="MAVT02000376">
    <property type="protein sequence ID" value="POS76382.1"/>
    <property type="molecule type" value="Genomic_DNA"/>
</dbReference>
<keyword evidence="4" id="KW-1185">Reference proteome</keyword>
<evidence type="ECO:0000313" key="3">
    <source>
        <dbReference type="EMBL" id="POS76382.1"/>
    </source>
</evidence>
<proteinExistence type="predicted"/>
<keyword evidence="2" id="KW-0812">Transmembrane</keyword>
<evidence type="ECO:0000256" key="1">
    <source>
        <dbReference type="SAM" id="MobiDB-lite"/>
    </source>
</evidence>
<protein>
    <submittedName>
        <fullName evidence="3">Uncharacterized protein</fullName>
    </submittedName>
</protein>
<keyword evidence="2" id="KW-1133">Transmembrane helix</keyword>
<gene>
    <name evidence="3" type="ORF">DHEL01_v205226</name>
</gene>
<dbReference type="AlphaFoldDB" id="A0A2P5I1J9"/>
<dbReference type="OrthoDB" id="5139479at2759"/>
<feature type="transmembrane region" description="Helical" evidence="2">
    <location>
        <begin position="623"/>
        <end position="644"/>
    </location>
</feature>
<evidence type="ECO:0000256" key="2">
    <source>
        <dbReference type="SAM" id="Phobius"/>
    </source>
</evidence>
<dbReference type="Proteomes" id="UP000094444">
    <property type="component" value="Unassembled WGS sequence"/>
</dbReference>
<name>A0A2P5I1J9_DIAHE</name>
<dbReference type="InParanoid" id="A0A2P5I1J9"/>
<feature type="transmembrane region" description="Helical" evidence="2">
    <location>
        <begin position="230"/>
        <end position="250"/>
    </location>
</feature>
<keyword evidence="2" id="KW-0472">Membrane</keyword>
<feature type="transmembrane region" description="Helical" evidence="2">
    <location>
        <begin position="262"/>
        <end position="289"/>
    </location>
</feature>
<evidence type="ECO:0000313" key="4">
    <source>
        <dbReference type="Proteomes" id="UP000094444"/>
    </source>
</evidence>
<accession>A0A2P5I1J9</accession>
<feature type="region of interest" description="Disordered" evidence="1">
    <location>
        <begin position="672"/>
        <end position="691"/>
    </location>
</feature>
<organism evidence="3 4">
    <name type="scientific">Diaporthe helianthi</name>
    <dbReference type="NCBI Taxonomy" id="158607"/>
    <lineage>
        <taxon>Eukaryota</taxon>
        <taxon>Fungi</taxon>
        <taxon>Dikarya</taxon>
        <taxon>Ascomycota</taxon>
        <taxon>Pezizomycotina</taxon>
        <taxon>Sordariomycetes</taxon>
        <taxon>Sordariomycetidae</taxon>
        <taxon>Diaporthales</taxon>
        <taxon>Diaporthaceae</taxon>
        <taxon>Diaporthe</taxon>
    </lineage>
</organism>
<feature type="region of interest" description="Disordered" evidence="1">
    <location>
        <begin position="45"/>
        <end position="93"/>
    </location>
</feature>